<evidence type="ECO:0000313" key="1">
    <source>
        <dbReference type="EMBL" id="QJD20788.1"/>
    </source>
</evidence>
<dbReference type="EMBL" id="MN388820">
    <property type="protein sequence ID" value="QJD20788.1"/>
    <property type="molecule type" value="mRNA"/>
</dbReference>
<organism evidence="1">
    <name type="scientific">Datisca glomerata</name>
    <name type="common">Durango root</name>
    <dbReference type="NCBI Taxonomy" id="34297"/>
    <lineage>
        <taxon>Eukaryota</taxon>
        <taxon>Viridiplantae</taxon>
        <taxon>Streptophyta</taxon>
        <taxon>Embryophyta</taxon>
        <taxon>Tracheophyta</taxon>
        <taxon>Spermatophyta</taxon>
        <taxon>Magnoliopsida</taxon>
        <taxon>eudicotyledons</taxon>
        <taxon>Gunneridae</taxon>
        <taxon>Pentapetalae</taxon>
        <taxon>rosids</taxon>
        <taxon>fabids</taxon>
        <taxon>Cucurbitales</taxon>
        <taxon>Datiscaceae</taxon>
        <taxon>Datisca</taxon>
    </lineage>
</organism>
<proteinExistence type="evidence at transcript level"/>
<sequence length="84" mass="9479">MASALCKHKSEIFQGHCVLHVRCNYRCQKLENAAFGLCQRSGLSGKECHCYFNECPQTSTTGEVHSNGTTTYEEAKTVFYEIHD</sequence>
<dbReference type="AlphaFoldDB" id="A0A6M3RPK1"/>
<name>A0A6M3RPK1_DATGL</name>
<dbReference type="GO" id="GO:0006952">
    <property type="term" value="P:defense response"/>
    <property type="evidence" value="ECO:0007669"/>
    <property type="project" value="InterPro"/>
</dbReference>
<accession>A0A6M3RPK1</accession>
<dbReference type="Gene3D" id="3.30.30.10">
    <property type="entry name" value="Knottin, scorpion toxin-like"/>
    <property type="match status" value="1"/>
</dbReference>
<protein>
    <submittedName>
        <fullName evidence="1">Defensin 4</fullName>
    </submittedName>
</protein>
<dbReference type="InterPro" id="IPR008176">
    <property type="entry name" value="Defensin_plant"/>
</dbReference>
<dbReference type="SUPFAM" id="SSF57095">
    <property type="entry name" value="Scorpion toxin-like"/>
    <property type="match status" value="1"/>
</dbReference>
<dbReference type="PROSITE" id="PS00940">
    <property type="entry name" value="GAMMA_THIONIN"/>
    <property type="match status" value="1"/>
</dbReference>
<dbReference type="InterPro" id="IPR036574">
    <property type="entry name" value="Scorpion_toxin-like_sf"/>
</dbReference>
<reference evidence="1" key="1">
    <citation type="submission" date="2019-08" db="EMBL/GenBank/DDBJ databases">
        <authorList>
            <person name="Salgado M."/>
        </authorList>
    </citation>
    <scope>NUCLEOTIDE SEQUENCE</scope>
</reference>
<gene>
    <name evidence="1" type="primary">DEF4</name>
</gene>